<reference evidence="4 5" key="1">
    <citation type="journal article" date="2021" name="Elife">
        <title>Chloroplast acquisition without the gene transfer in kleptoplastic sea slugs, Plakobranchus ocellatus.</title>
        <authorList>
            <person name="Maeda T."/>
            <person name="Takahashi S."/>
            <person name="Yoshida T."/>
            <person name="Shimamura S."/>
            <person name="Takaki Y."/>
            <person name="Nagai Y."/>
            <person name="Toyoda A."/>
            <person name="Suzuki Y."/>
            <person name="Arimoto A."/>
            <person name="Ishii H."/>
            <person name="Satoh N."/>
            <person name="Nishiyama T."/>
            <person name="Hasebe M."/>
            <person name="Maruyama T."/>
            <person name="Minagawa J."/>
            <person name="Obokata J."/>
            <person name="Shigenobu S."/>
        </authorList>
    </citation>
    <scope>NUCLEOTIDE SEQUENCE [LARGE SCALE GENOMIC DNA]</scope>
</reference>
<keyword evidence="4" id="KW-0804">Transcription</keyword>
<feature type="compositionally biased region" description="Low complexity" evidence="1">
    <location>
        <begin position="710"/>
        <end position="728"/>
    </location>
</feature>
<dbReference type="PROSITE" id="PS51257">
    <property type="entry name" value="PROKAR_LIPOPROTEIN"/>
    <property type="match status" value="1"/>
</dbReference>
<dbReference type="SUPFAM" id="SSF58104">
    <property type="entry name" value="Methyl-accepting chemotaxis protein (MCP) signaling domain"/>
    <property type="match status" value="1"/>
</dbReference>
<feature type="domain" description="C-type lectin" evidence="3">
    <location>
        <begin position="52"/>
        <end position="162"/>
    </location>
</feature>
<dbReference type="PROSITE" id="PS50041">
    <property type="entry name" value="C_TYPE_LECTIN_2"/>
    <property type="match status" value="1"/>
</dbReference>
<dbReference type="Proteomes" id="UP000762676">
    <property type="component" value="Unassembled WGS sequence"/>
</dbReference>
<accession>A0AAV4ETB8</accession>
<dbReference type="InterPro" id="IPR016187">
    <property type="entry name" value="CTDL_fold"/>
</dbReference>
<feature type="chain" id="PRO_5043999819" evidence="2">
    <location>
        <begin position="27"/>
        <end position="821"/>
    </location>
</feature>
<organism evidence="4 5">
    <name type="scientific">Elysia marginata</name>
    <dbReference type="NCBI Taxonomy" id="1093978"/>
    <lineage>
        <taxon>Eukaryota</taxon>
        <taxon>Metazoa</taxon>
        <taxon>Spiralia</taxon>
        <taxon>Lophotrochozoa</taxon>
        <taxon>Mollusca</taxon>
        <taxon>Gastropoda</taxon>
        <taxon>Heterobranchia</taxon>
        <taxon>Euthyneura</taxon>
        <taxon>Panpulmonata</taxon>
        <taxon>Sacoglossa</taxon>
        <taxon>Placobranchoidea</taxon>
        <taxon>Plakobranchidae</taxon>
        <taxon>Elysia</taxon>
    </lineage>
</organism>
<sequence length="821" mass="90484">MVQLQARNKLCHWTAVFLACVASVQGAPARDPEIPTSCPSYLKGKTHYVQSYQGVCYWFIPYAKQSWRNSHTVCYGGHILEIKTQQVLDFIADHMDNTYDFRSPVWLNMSQQSSLKFWSGDSIADRMISSFFTSNVKSGNQKKCFEFSTKLGRSVSKVSCRRYTVKNIICQFGEQQSPVAVTATTKVDTSTTERAMSTTVKANPITGTVGVTTFDAKLPKNCPSYLKDEAYYVQSHQGVCYWFIPNERRDWVSSQEVCHGGYVLEITTQDLLDFIVHHMDKTYNFQSPVWLNMSQKSFNKDPSYQYQCYQVSKHHGGSVSKVSCTGSYSTRNNIICQFGEPKAQYPGQVTVATEAVTLSTEATSATTKVVSPTTDAVMSTKITTERAGDTTTNLELPTNCPSYLEDQADHVQSHQGVCYWFVPYGKRNWKTSQTACHGGHILEVKTQHVLDFIVGHMEKTYDFQSPVWLNMSQQGFDVDPSSKNQCFQLVRDYCGIVSQVDCYSTTNNIICQFGEQEPVMDTTEALNPTTKAVRTSTEVVTPTTEAVSTAKTVGNPTTEVARPTIEVANPATEVARTIRKVANPTTKVVRTTREVANPTTKVARTAIEVANPTTEVARTTTREVANPTTEVAKTAVEVANPTTEVARTTREVANSTTEVAKTTIDVANPTTEVARTTREVANPTTEVTRTTTELATEVTNLTAEATKTTTEVVTPTTEAANPTTETVNPKTETVRATAEATGATSKTDANYATRGLFNFITNPTNELGTGTPTSEPITPAPIRKGGVRPKCSIFVCNKNCMMFGYKKDAATNCPICECDMD</sequence>
<dbReference type="AlphaFoldDB" id="A0AAV4ETB8"/>
<feature type="region of interest" description="Disordered" evidence="1">
    <location>
        <begin position="710"/>
        <end position="732"/>
    </location>
</feature>
<evidence type="ECO:0000259" key="3">
    <source>
        <dbReference type="PROSITE" id="PS50041"/>
    </source>
</evidence>
<evidence type="ECO:0000313" key="5">
    <source>
        <dbReference type="Proteomes" id="UP000762676"/>
    </source>
</evidence>
<dbReference type="SUPFAM" id="SSF56436">
    <property type="entry name" value="C-type lectin-like"/>
    <property type="match status" value="3"/>
</dbReference>
<dbReference type="InterPro" id="IPR001304">
    <property type="entry name" value="C-type_lectin-like"/>
</dbReference>
<proteinExistence type="predicted"/>
<dbReference type="GO" id="GO:0000428">
    <property type="term" value="C:DNA-directed RNA polymerase complex"/>
    <property type="evidence" value="ECO:0007669"/>
    <property type="project" value="UniProtKB-KW"/>
</dbReference>
<name>A0AAV4ETB8_9GAST</name>
<evidence type="ECO:0000256" key="1">
    <source>
        <dbReference type="SAM" id="MobiDB-lite"/>
    </source>
</evidence>
<keyword evidence="4" id="KW-0240">DNA-directed RNA polymerase</keyword>
<dbReference type="EMBL" id="BMAT01007441">
    <property type="protein sequence ID" value="GFR64403.1"/>
    <property type="molecule type" value="Genomic_DNA"/>
</dbReference>
<keyword evidence="5" id="KW-1185">Reference proteome</keyword>
<dbReference type="CDD" id="cd00037">
    <property type="entry name" value="CLECT"/>
    <property type="match status" value="2"/>
</dbReference>
<keyword evidence="2" id="KW-0732">Signal</keyword>
<dbReference type="Gene3D" id="1.10.287.950">
    <property type="entry name" value="Methyl-accepting chemotaxis protein"/>
    <property type="match status" value="1"/>
</dbReference>
<evidence type="ECO:0000313" key="4">
    <source>
        <dbReference type="EMBL" id="GFR64403.1"/>
    </source>
</evidence>
<gene>
    <name evidence="4" type="ORF">ElyMa_003631500</name>
</gene>
<feature type="signal peptide" evidence="2">
    <location>
        <begin position="1"/>
        <end position="26"/>
    </location>
</feature>
<dbReference type="InterPro" id="IPR016186">
    <property type="entry name" value="C-type_lectin-like/link_sf"/>
</dbReference>
<evidence type="ECO:0000256" key="2">
    <source>
        <dbReference type="SAM" id="SignalP"/>
    </source>
</evidence>
<dbReference type="Gene3D" id="3.10.100.10">
    <property type="entry name" value="Mannose-Binding Protein A, subunit A"/>
    <property type="match status" value="3"/>
</dbReference>
<dbReference type="SMART" id="SM00034">
    <property type="entry name" value="CLECT"/>
    <property type="match status" value="3"/>
</dbReference>
<comment type="caution">
    <text evidence="4">The sequence shown here is derived from an EMBL/GenBank/DDBJ whole genome shotgun (WGS) entry which is preliminary data.</text>
</comment>
<protein>
    <submittedName>
        <fullName evidence="4">DNA-directed RNA polymerase large</fullName>
    </submittedName>
</protein>